<evidence type="ECO:0000313" key="1">
    <source>
        <dbReference type="EMBL" id="MFC6034446.1"/>
    </source>
</evidence>
<accession>A0ABW1KUU5</accession>
<name>A0ABW1KUU5_9PROT</name>
<protein>
    <recommendedName>
        <fullName evidence="3">Exonuclease domain-containing protein</fullName>
    </recommendedName>
</protein>
<reference evidence="1 2" key="1">
    <citation type="submission" date="2024-09" db="EMBL/GenBank/DDBJ databases">
        <authorList>
            <person name="Zhang Z.-H."/>
        </authorList>
    </citation>
    <scope>NUCLEOTIDE SEQUENCE [LARGE SCALE GENOMIC DNA]</scope>
    <source>
        <strain evidence="1 2">HHTR114</strain>
    </source>
</reference>
<dbReference type="SUPFAM" id="SSF53098">
    <property type="entry name" value="Ribonuclease H-like"/>
    <property type="match status" value="1"/>
</dbReference>
<dbReference type="Proteomes" id="UP001596116">
    <property type="component" value="Unassembled WGS sequence"/>
</dbReference>
<evidence type="ECO:0008006" key="3">
    <source>
        <dbReference type="Google" id="ProtNLM"/>
    </source>
</evidence>
<keyword evidence="2" id="KW-1185">Reference proteome</keyword>
<dbReference type="RefSeq" id="WP_379880232.1">
    <property type="nucleotide sequence ID" value="NZ_JBHPON010000001.1"/>
</dbReference>
<dbReference type="Gene3D" id="3.30.420.10">
    <property type="entry name" value="Ribonuclease H-like superfamily/Ribonuclease H"/>
    <property type="match status" value="1"/>
</dbReference>
<dbReference type="EMBL" id="JBHPON010000001">
    <property type="protein sequence ID" value="MFC6034446.1"/>
    <property type="molecule type" value="Genomic_DNA"/>
</dbReference>
<evidence type="ECO:0000313" key="2">
    <source>
        <dbReference type="Proteomes" id="UP001596116"/>
    </source>
</evidence>
<proteinExistence type="predicted"/>
<comment type="caution">
    <text evidence="1">The sequence shown here is derived from an EMBL/GenBank/DDBJ whole genome shotgun (WGS) entry which is preliminary data.</text>
</comment>
<dbReference type="InterPro" id="IPR036397">
    <property type="entry name" value="RNaseH_sf"/>
</dbReference>
<sequence length="167" mass="18648">MSVAQLKDIAFIDLEASGLSARSWPIEVGWCFASGAPQAMLIRPDPAWSLEDWDAEAEALHGVPHDDLQREGVQPGEVCEKLNEALAGKLVYSDAPDWDGFWLYRLFQAGKVRQRFVVSDFSSIFRGATPEKVDRCIAEADRAAPRLHRAIPDALHMRALYKLAIEQ</sequence>
<dbReference type="InterPro" id="IPR012337">
    <property type="entry name" value="RNaseH-like_sf"/>
</dbReference>
<gene>
    <name evidence="1" type="ORF">ACFMB1_02760</name>
</gene>
<organism evidence="1 2">
    <name type="scientific">Hyphococcus aureus</name>
    <dbReference type="NCBI Taxonomy" id="2666033"/>
    <lineage>
        <taxon>Bacteria</taxon>
        <taxon>Pseudomonadati</taxon>
        <taxon>Pseudomonadota</taxon>
        <taxon>Alphaproteobacteria</taxon>
        <taxon>Parvularculales</taxon>
        <taxon>Parvularculaceae</taxon>
        <taxon>Hyphococcus</taxon>
    </lineage>
</organism>